<dbReference type="Proteomes" id="UP000226413">
    <property type="component" value="Segment"/>
</dbReference>
<organism evidence="1 2">
    <name type="scientific">Ochrobactrum phage POA1180</name>
    <dbReference type="NCBI Taxonomy" id="1897640"/>
    <lineage>
        <taxon>Viruses</taxon>
        <taxon>Duplodnaviria</taxon>
        <taxon>Heunggongvirae</taxon>
        <taxon>Uroviricota</taxon>
        <taxon>Caudoviricetes</taxon>
        <taxon>Abaiavirus</taxon>
        <taxon>Abaiavirus POA1180</taxon>
    </lineage>
</organism>
<accession>A0A219VHA4</accession>
<dbReference type="Pfam" id="PF25691">
    <property type="entry name" value="BW3TFN"/>
    <property type="match status" value="1"/>
</dbReference>
<keyword evidence="2" id="KW-1185">Reference proteome</keyword>
<name>A0A219VHA4_9CAUD</name>
<reference evidence="1 2" key="1">
    <citation type="journal article" date="2017" name="Front. Microbiol.">
        <title>Prevalence, Host Range, and Comparative Genomic Analysis of Temperate Ochrobactrum Phages.</title>
        <authorList>
            <person name="Jackel C."/>
            <person name="Hertwig S."/>
            <person name="Scholz H.C."/>
            <person name="Nockler K."/>
            <person name="Reetz J."/>
            <person name="Hammerl J.A."/>
        </authorList>
    </citation>
    <scope>NUCLEOTIDE SEQUENCE [LARGE SCALE GENOMIC DNA]</scope>
</reference>
<gene>
    <name evidence="1" type="ORF">POA1180_17</name>
</gene>
<dbReference type="InterPro" id="IPR058040">
    <property type="entry name" value="BW3TFN"/>
</dbReference>
<protein>
    <submittedName>
        <fullName evidence="1">Uncharacterized protein</fullName>
    </submittedName>
</protein>
<evidence type="ECO:0000313" key="1">
    <source>
        <dbReference type="EMBL" id="AOT25325.1"/>
    </source>
</evidence>
<evidence type="ECO:0000313" key="2">
    <source>
        <dbReference type="Proteomes" id="UP000226413"/>
    </source>
</evidence>
<dbReference type="EMBL" id="KX669658">
    <property type="protein sequence ID" value="AOT25325.1"/>
    <property type="molecule type" value="Genomic_DNA"/>
</dbReference>
<proteinExistence type="predicted"/>
<sequence>MALSVFVAGSRVAFARYLMQAPLFVAVGSGDAAWDSLPDPTPEEETQQLAALSQESALTNCIGVTRVRARSYMKADPNGDIILSDGSAWSVSSTETNTIRLEAKLDIGDATGDSVRETGVYLDTKISESVPAGQMFIPLADVTSLGTLLQLHRFPPIVRDGTISQAINPYLEL</sequence>